<keyword evidence="5" id="KW-1185">Reference proteome</keyword>
<accession>A0A1W6Z272</accession>
<reference evidence="4 5" key="1">
    <citation type="submission" date="2017-05" db="EMBL/GenBank/DDBJ databases">
        <title>Complete and WGS of Bordetella genogroups.</title>
        <authorList>
            <person name="Spilker T."/>
            <person name="LiPuma J."/>
        </authorList>
    </citation>
    <scope>NUCLEOTIDE SEQUENCE [LARGE SCALE GENOMIC DNA]</scope>
    <source>
        <strain evidence="4 5">AU17164</strain>
    </source>
</reference>
<proteinExistence type="predicted"/>
<evidence type="ECO:0000256" key="1">
    <source>
        <dbReference type="ARBA" id="ARBA00004370"/>
    </source>
</evidence>
<keyword evidence="2" id="KW-0732">Signal</keyword>
<gene>
    <name evidence="4" type="ORF">CAL13_14090</name>
</gene>
<evidence type="ECO:0000313" key="4">
    <source>
        <dbReference type="EMBL" id="ARP87209.1"/>
    </source>
</evidence>
<name>A0A1W6Z272_9BORD</name>
<evidence type="ECO:0000313" key="5">
    <source>
        <dbReference type="Proteomes" id="UP000194139"/>
    </source>
</evidence>
<dbReference type="PANTHER" id="PTHR30332:SF24">
    <property type="entry name" value="SECRETIN GSPD-RELATED"/>
    <property type="match status" value="1"/>
</dbReference>
<protein>
    <recommendedName>
        <fullName evidence="6">Type IVB pilus formation outer membrane protein, R64 PilN family</fullName>
    </recommendedName>
</protein>
<evidence type="ECO:0000256" key="3">
    <source>
        <dbReference type="ARBA" id="ARBA00023136"/>
    </source>
</evidence>
<dbReference type="EMBL" id="CP021109">
    <property type="protein sequence ID" value="ARP87209.1"/>
    <property type="molecule type" value="Genomic_DNA"/>
</dbReference>
<dbReference type="GO" id="GO:0009306">
    <property type="term" value="P:protein secretion"/>
    <property type="evidence" value="ECO:0007669"/>
    <property type="project" value="TreeGrafter"/>
</dbReference>
<evidence type="ECO:0008006" key="6">
    <source>
        <dbReference type="Google" id="ProtNLM"/>
    </source>
</evidence>
<dbReference type="InterPro" id="IPR050810">
    <property type="entry name" value="Bact_Secretion_Sys_Channel"/>
</dbReference>
<evidence type="ECO:0000256" key="2">
    <source>
        <dbReference type="ARBA" id="ARBA00022729"/>
    </source>
</evidence>
<dbReference type="AlphaFoldDB" id="A0A1W6Z272"/>
<dbReference type="GO" id="GO:0015627">
    <property type="term" value="C:type II protein secretion system complex"/>
    <property type="evidence" value="ECO:0007669"/>
    <property type="project" value="TreeGrafter"/>
</dbReference>
<organism evidence="4 5">
    <name type="scientific">Bordetella genomosp. 9</name>
    <dbReference type="NCBI Taxonomy" id="1416803"/>
    <lineage>
        <taxon>Bacteria</taxon>
        <taxon>Pseudomonadati</taxon>
        <taxon>Pseudomonadota</taxon>
        <taxon>Betaproteobacteria</taxon>
        <taxon>Burkholderiales</taxon>
        <taxon>Alcaligenaceae</taxon>
        <taxon>Bordetella</taxon>
    </lineage>
</organism>
<dbReference type="RefSeq" id="WP_086072724.1">
    <property type="nucleotide sequence ID" value="NZ_CP021109.1"/>
</dbReference>
<sequence length="524" mass="55677">MSSIAVLCTACISAERISAIQDRTEHTRARTDAAQARFASALSDPGTRQAAQTVGRPWLAGRARPLAREVVLPAALRRNVDTTLMFAGGKADLPELADRIARATGIGVKVRPDALLPADLFLPRLGAVSGPGVALPGRASLPEGAQPLPNVLDAIAWRLGVYWRYSDGAIEFYRTETRVFDVRALTMNARADARLGRAGKSGTEGFENTSNTALSTGEHDAMASVRARIEPFLTRAGTVTIAPGAGSSVVVTDTRDALDRVARFLDRENKALTRRVRLVFEEITVVNKDRSRAGIDWNLLYQSARASASAALTAGGGVSANTLSAGVTGGPFGSTKAIVDALSEIGTVVRHTSVPVLTLNRRPVTHAVRTTFSYVDQVQGASGLAGASSGRLDTILPSVSVNQKQETVGSFLTLVPDAQEDGQILLSIAYDNTVAQPLKSMTFGRADNRIEIQQITIDGNGMVQQVELRAGQPMIISGFDRREDEIDRRRLTAGAPLALGGSDVASTRRATTILVVTAQLEEGF</sequence>
<keyword evidence="3" id="KW-0472">Membrane</keyword>
<comment type="subcellular location">
    <subcellularLocation>
        <location evidence="1">Membrane</location>
    </subcellularLocation>
</comment>
<dbReference type="PANTHER" id="PTHR30332">
    <property type="entry name" value="PROBABLE GENERAL SECRETION PATHWAY PROTEIN D"/>
    <property type="match status" value="1"/>
</dbReference>
<dbReference type="Proteomes" id="UP000194139">
    <property type="component" value="Chromosome"/>
</dbReference>
<dbReference type="GO" id="GO:0016020">
    <property type="term" value="C:membrane"/>
    <property type="evidence" value="ECO:0007669"/>
    <property type="project" value="UniProtKB-SubCell"/>
</dbReference>